<comment type="function">
    <text evidence="12">Acts as component of the MCM2-7 complex (MCM complex) which is the replicative helicase essential for 'once per cell cycle' DNA replication initiation and elongation in eukaryotic cells. The active ATPase sites in the MCM2-7 ring are formed through the interaction surfaces of two neighboring subunits such that a critical structure of a conserved arginine finger motif is provided in trans relative to the ATP-binding site of the Walker A box of the adjacent subunit. The six ATPase active sites, however, are likely to contribute differentially to the complex helicase activity.</text>
</comment>
<dbReference type="AlphaFoldDB" id="A0A9W6ZKN1"/>
<dbReference type="PRINTS" id="PR01657">
    <property type="entry name" value="MCMFAMILY"/>
</dbReference>
<dbReference type="PANTHER" id="PTHR11630:SF43">
    <property type="entry name" value="DNA REPLICATION LICENSING FACTOR MCM6"/>
    <property type="match status" value="1"/>
</dbReference>
<evidence type="ECO:0000256" key="2">
    <source>
        <dbReference type="ARBA" id="ARBA00008010"/>
    </source>
</evidence>
<keyword evidence="16" id="KW-1185">Reference proteome</keyword>
<evidence type="ECO:0000256" key="11">
    <source>
        <dbReference type="RuleBase" id="RU004070"/>
    </source>
</evidence>
<evidence type="ECO:0000256" key="4">
    <source>
        <dbReference type="ARBA" id="ARBA00022741"/>
    </source>
</evidence>
<evidence type="ECO:0000313" key="15">
    <source>
        <dbReference type="EMBL" id="GMH52763.1"/>
    </source>
</evidence>
<dbReference type="GO" id="GO:1902969">
    <property type="term" value="P:mitotic DNA replication"/>
    <property type="evidence" value="ECO:0007669"/>
    <property type="project" value="TreeGrafter"/>
</dbReference>
<evidence type="ECO:0000256" key="8">
    <source>
        <dbReference type="ARBA" id="ARBA00023125"/>
    </source>
</evidence>
<dbReference type="Gene3D" id="2.20.28.10">
    <property type="match status" value="1"/>
</dbReference>
<dbReference type="InterPro" id="IPR027417">
    <property type="entry name" value="P-loop_NTPase"/>
</dbReference>
<dbReference type="GO" id="GO:0000727">
    <property type="term" value="P:double-strand break repair via break-induced replication"/>
    <property type="evidence" value="ECO:0007669"/>
    <property type="project" value="TreeGrafter"/>
</dbReference>
<dbReference type="InterPro" id="IPR012340">
    <property type="entry name" value="NA-bd_OB-fold"/>
</dbReference>
<accession>A0A9W6ZKN1</accession>
<feature type="compositionally biased region" description="Basic and acidic residues" evidence="13">
    <location>
        <begin position="349"/>
        <end position="365"/>
    </location>
</feature>
<dbReference type="Pfam" id="PF17207">
    <property type="entry name" value="MCM_OB"/>
    <property type="match status" value="1"/>
</dbReference>
<evidence type="ECO:0000256" key="13">
    <source>
        <dbReference type="SAM" id="MobiDB-lite"/>
    </source>
</evidence>
<dbReference type="EC" id="3.6.4.12" evidence="12"/>
<evidence type="ECO:0000256" key="12">
    <source>
        <dbReference type="RuleBase" id="RU368064"/>
    </source>
</evidence>
<dbReference type="InterPro" id="IPR033762">
    <property type="entry name" value="MCM_OB"/>
</dbReference>
<evidence type="ECO:0000256" key="7">
    <source>
        <dbReference type="ARBA" id="ARBA00022840"/>
    </source>
</evidence>
<dbReference type="GO" id="GO:0005524">
    <property type="term" value="F:ATP binding"/>
    <property type="evidence" value="ECO:0007669"/>
    <property type="project" value="UniProtKB-UniRule"/>
</dbReference>
<dbReference type="Gene3D" id="1.20.58.870">
    <property type="match status" value="1"/>
</dbReference>
<dbReference type="OrthoDB" id="1744952at2759"/>
<dbReference type="SUPFAM" id="SSF52540">
    <property type="entry name" value="P-loop containing nucleoside triphosphate hydrolases"/>
    <property type="match status" value="1"/>
</dbReference>
<feature type="compositionally biased region" description="Acidic residues" evidence="13">
    <location>
        <begin position="693"/>
        <end position="703"/>
    </location>
</feature>
<dbReference type="SUPFAM" id="SSF50249">
    <property type="entry name" value="Nucleic acid-binding proteins"/>
    <property type="match status" value="1"/>
</dbReference>
<evidence type="ECO:0000259" key="14">
    <source>
        <dbReference type="PROSITE" id="PS50051"/>
    </source>
</evidence>
<keyword evidence="7 11" id="KW-0067">ATP-binding</keyword>
<dbReference type="GO" id="GO:0042555">
    <property type="term" value="C:MCM complex"/>
    <property type="evidence" value="ECO:0007669"/>
    <property type="project" value="UniProtKB-UniRule"/>
</dbReference>
<dbReference type="InterPro" id="IPR001208">
    <property type="entry name" value="MCM_dom"/>
</dbReference>
<feature type="domain" description="MCM C-terminal AAA(+) ATPase" evidence="14">
    <location>
        <begin position="374"/>
        <end position="580"/>
    </location>
</feature>
<evidence type="ECO:0000256" key="3">
    <source>
        <dbReference type="ARBA" id="ARBA00022705"/>
    </source>
</evidence>
<feature type="region of interest" description="Disordered" evidence="13">
    <location>
        <begin position="693"/>
        <end position="712"/>
    </location>
</feature>
<dbReference type="Pfam" id="PF00493">
    <property type="entry name" value="MCM"/>
    <property type="match status" value="1"/>
</dbReference>
<gene>
    <name evidence="15" type="ORF">TrLO_g8694</name>
</gene>
<comment type="subcellular location">
    <subcellularLocation>
        <location evidence="1 12">Nucleus</location>
    </subcellularLocation>
</comment>
<dbReference type="Pfam" id="PF14551">
    <property type="entry name" value="MCM_N"/>
    <property type="match status" value="1"/>
</dbReference>
<dbReference type="GO" id="GO:0016787">
    <property type="term" value="F:hydrolase activity"/>
    <property type="evidence" value="ECO:0007669"/>
    <property type="project" value="UniProtKB-KW"/>
</dbReference>
<evidence type="ECO:0000256" key="10">
    <source>
        <dbReference type="ARBA" id="ARBA00023306"/>
    </source>
</evidence>
<dbReference type="Gene3D" id="3.40.50.300">
    <property type="entry name" value="P-loop containing nucleotide triphosphate hydrolases"/>
    <property type="match status" value="1"/>
</dbReference>
<comment type="catalytic activity">
    <reaction evidence="12">
        <text>ATP + H2O = ADP + phosphate + H(+)</text>
        <dbReference type="Rhea" id="RHEA:13065"/>
        <dbReference type="ChEBI" id="CHEBI:15377"/>
        <dbReference type="ChEBI" id="CHEBI:15378"/>
        <dbReference type="ChEBI" id="CHEBI:30616"/>
        <dbReference type="ChEBI" id="CHEBI:43474"/>
        <dbReference type="ChEBI" id="CHEBI:456216"/>
        <dbReference type="EC" id="3.6.4.12"/>
    </reaction>
</comment>
<keyword evidence="6 12" id="KW-0347">Helicase</keyword>
<dbReference type="GO" id="GO:1990518">
    <property type="term" value="F:single-stranded 3'-5' DNA helicase activity"/>
    <property type="evidence" value="ECO:0007669"/>
    <property type="project" value="TreeGrafter"/>
</dbReference>
<dbReference type="PROSITE" id="PS50051">
    <property type="entry name" value="MCM_2"/>
    <property type="match status" value="1"/>
</dbReference>
<comment type="caution">
    <text evidence="15">The sequence shown here is derived from an EMBL/GenBank/DDBJ whole genome shotgun (WGS) entry which is preliminary data.</text>
</comment>
<dbReference type="Proteomes" id="UP001165122">
    <property type="component" value="Unassembled WGS sequence"/>
</dbReference>
<comment type="subunit">
    <text evidence="12">Component of the MCM2-7 complex.</text>
</comment>
<dbReference type="Pfam" id="PF18263">
    <property type="entry name" value="WHD_MCM6"/>
    <property type="match status" value="1"/>
</dbReference>
<dbReference type="Pfam" id="PF17855">
    <property type="entry name" value="MCM_lid"/>
    <property type="match status" value="1"/>
</dbReference>
<dbReference type="SMART" id="SM00350">
    <property type="entry name" value="MCM"/>
    <property type="match status" value="1"/>
</dbReference>
<dbReference type="EMBL" id="BRXW01000420">
    <property type="protein sequence ID" value="GMH52763.1"/>
    <property type="molecule type" value="Genomic_DNA"/>
</dbReference>
<keyword evidence="3 12" id="KW-0235">DNA replication</keyword>
<proteinExistence type="inferred from homology"/>
<dbReference type="CDD" id="cd17757">
    <property type="entry name" value="MCM6"/>
    <property type="match status" value="1"/>
</dbReference>
<dbReference type="InterPro" id="IPR008049">
    <property type="entry name" value="MCM6"/>
</dbReference>
<dbReference type="PRINTS" id="PR01662">
    <property type="entry name" value="MCMPROTEIN6"/>
</dbReference>
<sequence>MADVLLPLAPPAGTETGAAPQMQYQQVRDERVDVDAPAHIAVDPAGQLVASMFEEFLTNYEAGDGYNYKDQLHKMVSRDGSTLFIDFSHISDFDFELKEALEMEFYRFTPYLRLGLTQFTKTLHPDYVESSSNQLFVSLYNLPEIMAVRSLRTDKIGHICSVMGTVTRTSDVRPELLTGCFRCGKCGHTLSDVEQQFQYTQPTMCTNPRCDNRNDWTLETNESTFVDWQRLRVQENSDEIPPGSMPRSIDVIVRGEVVEKAKAGDKCVLTGFLAVVADSGGLARAGEAAVSSRANFTGDGVGGLKSMGVKELTYKTCFVASSILPFESRSSLSNVRPEDTMDPSSSAGKAEDIAREFSPEEREDIRRMRGSPDLYNKLVNSIAPNVFGHQEVKRGVLLMLLGGVHKTTQEGIKLRGDVNVCIVGDPSTAKSQFLKYVHTFLPRCVYTSGRASSAAGLTASVMRDNETGEYVIEAGALMLADNGICCIDEFDKMDIGDQVAIHEAMEQQTISITKAGITATLNARASILAAANPIFGRYDRGKTLKANIALSAPILSRFDLFFVVLDEMDDLNDFRIAQHILDVHCKRDTQVEPPFQQEQMKRYIRFARSLNPHITKESQERLVECYRMLRQGDTLGRNRTAYRITVRQLESMIRLSEALARLHCDDEVKPAYIDEAFRLLKKSIIHVDTEDVTFEEEGEGEGEEKEKEMSVESVETPVVQEETAPLGEFDPNTGVTAVSSPVVQAAEDLENAAPNVQPVAAPPQPKKKAVKTKITFEMYQQISTAFATMIRRKEDAGVNVTWKTAVEWFLETKESDIGGDVEELEKMNKLANKVIKKLIKSDGILVFLAEAEDGEGDSDRPLGVHPNYAIE</sequence>
<keyword evidence="5 12" id="KW-0378">Hydrolase</keyword>
<name>A0A9W6ZKN1_9STRA</name>
<dbReference type="PROSITE" id="PS00847">
    <property type="entry name" value="MCM_1"/>
    <property type="match status" value="1"/>
</dbReference>
<organism evidence="15 16">
    <name type="scientific">Triparma laevis f. longispina</name>
    <dbReference type="NCBI Taxonomy" id="1714387"/>
    <lineage>
        <taxon>Eukaryota</taxon>
        <taxon>Sar</taxon>
        <taxon>Stramenopiles</taxon>
        <taxon>Ochrophyta</taxon>
        <taxon>Bolidophyceae</taxon>
        <taxon>Parmales</taxon>
        <taxon>Triparmaceae</taxon>
        <taxon>Triparma</taxon>
    </lineage>
</organism>
<keyword evidence="4 11" id="KW-0547">Nucleotide-binding</keyword>
<dbReference type="GO" id="GO:0006270">
    <property type="term" value="P:DNA replication initiation"/>
    <property type="evidence" value="ECO:0007669"/>
    <property type="project" value="UniProtKB-UniRule"/>
</dbReference>
<dbReference type="GO" id="GO:0003697">
    <property type="term" value="F:single-stranded DNA binding"/>
    <property type="evidence" value="ECO:0007669"/>
    <property type="project" value="TreeGrafter"/>
</dbReference>
<dbReference type="PANTHER" id="PTHR11630">
    <property type="entry name" value="DNA REPLICATION LICENSING FACTOR MCM FAMILY MEMBER"/>
    <property type="match status" value="1"/>
</dbReference>
<keyword evidence="9" id="KW-0539">Nucleus</keyword>
<dbReference type="InterPro" id="IPR027925">
    <property type="entry name" value="MCM_N"/>
</dbReference>
<dbReference type="InterPro" id="IPR041024">
    <property type="entry name" value="Mcm6_C"/>
</dbReference>
<comment type="similarity">
    <text evidence="2 11">Belongs to the MCM family.</text>
</comment>
<dbReference type="InterPro" id="IPR031327">
    <property type="entry name" value="MCM"/>
</dbReference>
<protein>
    <recommendedName>
        <fullName evidence="12">DNA replication licensing factor MCM6</fullName>
        <ecNumber evidence="12">3.6.4.12</ecNumber>
    </recommendedName>
</protein>
<dbReference type="InterPro" id="IPR018525">
    <property type="entry name" value="MCM_CS"/>
</dbReference>
<feature type="region of interest" description="Disordered" evidence="13">
    <location>
        <begin position="333"/>
        <end position="365"/>
    </location>
</feature>
<dbReference type="Gene3D" id="3.30.1640.10">
    <property type="entry name" value="mini-chromosome maintenance (MCM) complex, chain A, domain 1"/>
    <property type="match status" value="1"/>
</dbReference>
<dbReference type="FunFam" id="3.40.50.300:FF:000115">
    <property type="entry name" value="DNA helicase"/>
    <property type="match status" value="1"/>
</dbReference>
<evidence type="ECO:0000256" key="9">
    <source>
        <dbReference type="ARBA" id="ARBA00023242"/>
    </source>
</evidence>
<evidence type="ECO:0000256" key="1">
    <source>
        <dbReference type="ARBA" id="ARBA00004123"/>
    </source>
</evidence>
<evidence type="ECO:0000256" key="5">
    <source>
        <dbReference type="ARBA" id="ARBA00022801"/>
    </source>
</evidence>
<dbReference type="GO" id="GO:0005634">
    <property type="term" value="C:nucleus"/>
    <property type="evidence" value="ECO:0007669"/>
    <property type="project" value="UniProtKB-SubCell"/>
</dbReference>
<evidence type="ECO:0000256" key="6">
    <source>
        <dbReference type="ARBA" id="ARBA00022806"/>
    </source>
</evidence>
<dbReference type="FunFam" id="2.20.28.10:FF:000003">
    <property type="entry name" value="DNA helicase"/>
    <property type="match status" value="1"/>
</dbReference>
<keyword evidence="10 12" id="KW-0131">Cell cycle</keyword>
<reference evidence="16" key="1">
    <citation type="journal article" date="2023" name="Commun. Biol.">
        <title>Genome analysis of Parmales, the sister group of diatoms, reveals the evolutionary specialization of diatoms from phago-mixotrophs to photoautotrophs.</title>
        <authorList>
            <person name="Ban H."/>
            <person name="Sato S."/>
            <person name="Yoshikawa S."/>
            <person name="Yamada K."/>
            <person name="Nakamura Y."/>
            <person name="Ichinomiya M."/>
            <person name="Sato N."/>
            <person name="Blanc-Mathieu R."/>
            <person name="Endo H."/>
            <person name="Kuwata A."/>
            <person name="Ogata H."/>
        </authorList>
    </citation>
    <scope>NUCLEOTIDE SEQUENCE [LARGE SCALE GENOMIC DNA]</scope>
    <source>
        <strain evidence="16">NIES 3700</strain>
    </source>
</reference>
<keyword evidence="8 11" id="KW-0238">DNA-binding</keyword>
<dbReference type="InterPro" id="IPR041562">
    <property type="entry name" value="MCM_lid"/>
</dbReference>
<dbReference type="Gene3D" id="2.40.50.140">
    <property type="entry name" value="Nucleic acid-binding proteins"/>
    <property type="match status" value="1"/>
</dbReference>
<evidence type="ECO:0000313" key="16">
    <source>
        <dbReference type="Proteomes" id="UP001165122"/>
    </source>
</evidence>